<dbReference type="RefSeq" id="WP_095382641.1">
    <property type="nucleotide sequence ID" value="NZ_JAJJMO010000001.1"/>
</dbReference>
<dbReference type="PROSITE" id="PS50935">
    <property type="entry name" value="SSB"/>
    <property type="match status" value="1"/>
</dbReference>
<dbReference type="InterPro" id="IPR012340">
    <property type="entry name" value="NA-bd_OB-fold"/>
</dbReference>
<dbReference type="NCBIfam" id="TIGR00621">
    <property type="entry name" value="ssb"/>
    <property type="match status" value="1"/>
</dbReference>
<evidence type="ECO:0000313" key="4">
    <source>
        <dbReference type="EMBL" id="MCC9070965.1"/>
    </source>
</evidence>
<reference evidence="4" key="1">
    <citation type="submission" date="2021-11" db="EMBL/GenBank/DDBJ databases">
        <title>Description of novel Flavobacterium species.</title>
        <authorList>
            <person name="Saticioglu I.B."/>
            <person name="Ay H."/>
            <person name="Altun S."/>
            <person name="Duman M."/>
        </authorList>
    </citation>
    <scope>NUCLEOTIDE SEQUENCE</scope>
    <source>
        <strain evidence="4">F-65</strain>
    </source>
</reference>
<dbReference type="PIRSF" id="PIRSF002070">
    <property type="entry name" value="SSB"/>
    <property type="match status" value="1"/>
</dbReference>
<protein>
    <recommendedName>
        <fullName evidence="2 3">Single-stranded DNA-binding protein</fullName>
    </recommendedName>
</protein>
<gene>
    <name evidence="4" type="ORF">LNQ49_05050</name>
</gene>
<evidence type="ECO:0000313" key="5">
    <source>
        <dbReference type="Proteomes" id="UP001430919"/>
    </source>
</evidence>
<dbReference type="GO" id="GO:0003677">
    <property type="term" value="F:DNA binding"/>
    <property type="evidence" value="ECO:0007669"/>
    <property type="project" value="UniProtKB-KW"/>
</dbReference>
<dbReference type="CDD" id="cd04496">
    <property type="entry name" value="SSB_OBF"/>
    <property type="match status" value="1"/>
</dbReference>
<name>A0ABS8MSV7_9FLAO</name>
<dbReference type="SUPFAM" id="SSF50249">
    <property type="entry name" value="Nucleic acid-binding proteins"/>
    <property type="match status" value="1"/>
</dbReference>
<evidence type="ECO:0000256" key="1">
    <source>
        <dbReference type="ARBA" id="ARBA00023125"/>
    </source>
</evidence>
<comment type="caution">
    <text evidence="4">The sequence shown here is derived from an EMBL/GenBank/DDBJ whole genome shotgun (WGS) entry which is preliminary data.</text>
</comment>
<accession>A0ABS8MSV7</accession>
<keyword evidence="1 2" id="KW-0238">DNA-binding</keyword>
<dbReference type="InterPro" id="IPR011344">
    <property type="entry name" value="ssDNA-bd"/>
</dbReference>
<dbReference type="InterPro" id="IPR000424">
    <property type="entry name" value="Primosome_PriB/ssb"/>
</dbReference>
<proteinExistence type="predicted"/>
<keyword evidence="5" id="KW-1185">Reference proteome</keyword>
<dbReference type="Gene3D" id="2.40.50.140">
    <property type="entry name" value="Nucleic acid-binding proteins"/>
    <property type="match status" value="1"/>
</dbReference>
<organism evidence="4 5">
    <name type="scientific">Flavobacterium pisciphilum</name>
    <dbReference type="NCBI Taxonomy" id="2893755"/>
    <lineage>
        <taxon>Bacteria</taxon>
        <taxon>Pseudomonadati</taxon>
        <taxon>Bacteroidota</taxon>
        <taxon>Flavobacteriia</taxon>
        <taxon>Flavobacteriales</taxon>
        <taxon>Flavobacteriaceae</taxon>
        <taxon>Flavobacterium</taxon>
    </lineage>
</organism>
<evidence type="ECO:0000256" key="2">
    <source>
        <dbReference type="PIRNR" id="PIRNR002070"/>
    </source>
</evidence>
<dbReference type="Proteomes" id="UP001430919">
    <property type="component" value="Unassembled WGS sequence"/>
</dbReference>
<dbReference type="Pfam" id="PF00436">
    <property type="entry name" value="SSB"/>
    <property type="match status" value="1"/>
</dbReference>
<dbReference type="EMBL" id="JAJJMO010000001">
    <property type="protein sequence ID" value="MCC9070965.1"/>
    <property type="molecule type" value="Genomic_DNA"/>
</dbReference>
<sequence length="142" mass="15368">MNITARVTKDAQVRTLSDNRQVVNFSVAINDSYKNRQGDKVEQTTFFECAYWISPKVASILTKGAVVELTGRVSARAWTGRDGEPRAGLDFNASNIKLHGGGKKSEGAQAVQNAQAVQTGLNAVQGESKKVTAKEPEDDLPF</sequence>
<evidence type="ECO:0000256" key="3">
    <source>
        <dbReference type="RuleBase" id="RU000524"/>
    </source>
</evidence>